<dbReference type="SUPFAM" id="SSF52540">
    <property type="entry name" value="P-loop containing nucleoside triphosphate hydrolases"/>
    <property type="match status" value="1"/>
</dbReference>
<evidence type="ECO:0000313" key="5">
    <source>
        <dbReference type="Proteomes" id="UP000182658"/>
    </source>
</evidence>
<dbReference type="CDD" id="cd19481">
    <property type="entry name" value="RecA-like_protease"/>
    <property type="match status" value="1"/>
</dbReference>
<keyword evidence="4" id="KW-0378">Hydrolase</keyword>
<dbReference type="InParanoid" id="A0A1J7JJY0"/>
<dbReference type="STRING" id="1408157.A0A1J7JJY0"/>
<dbReference type="InterPro" id="IPR003959">
    <property type="entry name" value="ATPase_AAA_core"/>
</dbReference>
<dbReference type="GO" id="GO:0005524">
    <property type="term" value="F:ATP binding"/>
    <property type="evidence" value="ECO:0007669"/>
    <property type="project" value="UniProtKB-KW"/>
</dbReference>
<sequence length="324" mass="36651">MKTKAEKIAAFRRSDDRLSLLPPRVLGYSLKHGLWAQMAVDNVQPIASSTESFDESFDTTLIMGKTSKDLLKALVQTHHSNKGKDEKADFIEGKGKGLVILLHGPPGVGKTLTAETVALATGKPLMSVSTAEIGLEPDLAEKNLGDIFEDAGKWEAVLLMDEADIFLEERRGTRDLQRNALVGVLLRVLEYYDGIIILTTNRITSLDVAVESRIHLAIKYRDLTETEKMQIFTHFLNHVIKWDNVDDREDKMLEHIQKMVRRSRINGRQIRNIITSANLLAKSQKKKLRFEHIDEVHEVTEQFLDSLKDLTRDKRQLNEGSSNV</sequence>
<keyword evidence="5" id="KW-1185">Reference proteome</keyword>
<evidence type="ECO:0000256" key="2">
    <source>
        <dbReference type="ARBA" id="ARBA00022840"/>
    </source>
</evidence>
<dbReference type="PRINTS" id="PR00819">
    <property type="entry name" value="CBXCFQXSUPER"/>
</dbReference>
<keyword evidence="2" id="KW-0067">ATP-binding</keyword>
<dbReference type="PANTHER" id="PTHR46411">
    <property type="entry name" value="FAMILY ATPASE, PUTATIVE-RELATED"/>
    <property type="match status" value="1"/>
</dbReference>
<accession>A0A1J7JJY0</accession>
<dbReference type="Gene3D" id="3.40.50.300">
    <property type="entry name" value="P-loop containing nucleotide triphosphate hydrolases"/>
    <property type="match status" value="1"/>
</dbReference>
<dbReference type="AlphaFoldDB" id="A0A1J7JJY0"/>
<evidence type="ECO:0000313" key="4">
    <source>
        <dbReference type="EMBL" id="OIW30144.1"/>
    </source>
</evidence>
<dbReference type="Proteomes" id="UP000182658">
    <property type="component" value="Unassembled WGS sequence"/>
</dbReference>
<dbReference type="OrthoDB" id="10042665at2759"/>
<dbReference type="Pfam" id="PF00004">
    <property type="entry name" value="AAA"/>
    <property type="match status" value="1"/>
</dbReference>
<dbReference type="SMART" id="SM00382">
    <property type="entry name" value="AAA"/>
    <property type="match status" value="1"/>
</dbReference>
<dbReference type="InterPro" id="IPR027417">
    <property type="entry name" value="P-loop_NTPase"/>
</dbReference>
<dbReference type="InterPro" id="IPR000641">
    <property type="entry name" value="CbxX/CfxQ"/>
</dbReference>
<dbReference type="GO" id="GO:0016887">
    <property type="term" value="F:ATP hydrolysis activity"/>
    <property type="evidence" value="ECO:0007669"/>
    <property type="project" value="InterPro"/>
</dbReference>
<gene>
    <name evidence="4" type="ORF">CONLIGDRAFT_576476</name>
</gene>
<dbReference type="PANTHER" id="PTHR46411:SF3">
    <property type="entry name" value="AAA+ ATPASE DOMAIN-CONTAINING PROTEIN"/>
    <property type="match status" value="1"/>
</dbReference>
<reference evidence="4 5" key="1">
    <citation type="submission" date="2016-10" db="EMBL/GenBank/DDBJ databases">
        <title>Draft genome sequence of Coniochaeta ligniaria NRRL30616, a lignocellulolytic fungus for bioabatement of inhibitors in plant biomass hydrolysates.</title>
        <authorList>
            <consortium name="DOE Joint Genome Institute"/>
            <person name="Jimenez D.J."/>
            <person name="Hector R.E."/>
            <person name="Riley R."/>
            <person name="Sun H."/>
            <person name="Grigoriev I.V."/>
            <person name="Van Elsas J.D."/>
            <person name="Nichols N.N."/>
        </authorList>
    </citation>
    <scope>NUCLEOTIDE SEQUENCE [LARGE SCALE GENOMIC DNA]</scope>
    <source>
        <strain evidence="4 5">NRRL 30616</strain>
    </source>
</reference>
<name>A0A1J7JJY0_9PEZI</name>
<evidence type="ECO:0000259" key="3">
    <source>
        <dbReference type="SMART" id="SM00382"/>
    </source>
</evidence>
<feature type="domain" description="AAA+ ATPase" evidence="3">
    <location>
        <begin position="96"/>
        <end position="224"/>
    </location>
</feature>
<protein>
    <submittedName>
        <fullName evidence="4">p-loop containing nucleoside triphosphate hydrolase protein</fullName>
    </submittedName>
</protein>
<dbReference type="InterPro" id="IPR003593">
    <property type="entry name" value="AAA+_ATPase"/>
</dbReference>
<evidence type="ECO:0000256" key="1">
    <source>
        <dbReference type="ARBA" id="ARBA00022741"/>
    </source>
</evidence>
<organism evidence="4 5">
    <name type="scientific">Coniochaeta ligniaria NRRL 30616</name>
    <dbReference type="NCBI Taxonomy" id="1408157"/>
    <lineage>
        <taxon>Eukaryota</taxon>
        <taxon>Fungi</taxon>
        <taxon>Dikarya</taxon>
        <taxon>Ascomycota</taxon>
        <taxon>Pezizomycotina</taxon>
        <taxon>Sordariomycetes</taxon>
        <taxon>Sordariomycetidae</taxon>
        <taxon>Coniochaetales</taxon>
        <taxon>Coniochaetaceae</taxon>
        <taxon>Coniochaeta</taxon>
    </lineage>
</organism>
<keyword evidence="1" id="KW-0547">Nucleotide-binding</keyword>
<proteinExistence type="predicted"/>
<dbReference type="EMBL" id="KV875097">
    <property type="protein sequence ID" value="OIW30144.1"/>
    <property type="molecule type" value="Genomic_DNA"/>
</dbReference>